<protein>
    <submittedName>
        <fullName evidence="3">PMA6E protein</fullName>
    </submittedName>
</protein>
<proteinExistence type="predicted"/>
<dbReference type="Proteomes" id="UP000475037">
    <property type="component" value="Unassembled WGS sequence"/>
</dbReference>
<dbReference type="AlphaFoldDB" id="A0A6G1AR44"/>
<comment type="caution">
    <text evidence="3">The sequence shown here is derived from an EMBL/GenBank/DDBJ whole genome shotgun (WGS) entry which is preliminary data.</text>
</comment>
<evidence type="ECO:0000313" key="4">
    <source>
        <dbReference type="Proteomes" id="UP000475037"/>
    </source>
</evidence>
<dbReference type="PANTHER" id="PTHR23095">
    <property type="entry name" value="PARANEOPLASTIC ANTIGEN"/>
    <property type="match status" value="1"/>
</dbReference>
<keyword evidence="4" id="KW-1185">Reference proteome</keyword>
<dbReference type="InterPro" id="IPR026523">
    <property type="entry name" value="PNMA"/>
</dbReference>
<gene>
    <name evidence="3" type="primary">Pnma6e</name>
    <name evidence="3" type="ORF">FOF47_R22354</name>
</gene>
<feature type="non-terminal residue" evidence="3">
    <location>
        <position position="128"/>
    </location>
</feature>
<feature type="non-terminal residue" evidence="3">
    <location>
        <position position="1"/>
    </location>
</feature>
<organism evidence="3 4">
    <name type="scientific">Crocuta crocuta</name>
    <name type="common">Spotted hyena</name>
    <dbReference type="NCBI Taxonomy" id="9678"/>
    <lineage>
        <taxon>Eukaryota</taxon>
        <taxon>Metazoa</taxon>
        <taxon>Chordata</taxon>
        <taxon>Craniata</taxon>
        <taxon>Vertebrata</taxon>
        <taxon>Euteleostomi</taxon>
        <taxon>Mammalia</taxon>
        <taxon>Eutheria</taxon>
        <taxon>Laurasiatheria</taxon>
        <taxon>Carnivora</taxon>
        <taxon>Feliformia</taxon>
        <taxon>Hyaenidae</taxon>
        <taxon>Crocuta</taxon>
    </lineage>
</organism>
<sequence>TALAMLRDWCRWMGVNEQRSLLILGIPDDCEDQEFQEAVQAALRPLGTHRVLGKVFRKELGSRVALVEFPQYLNRSLIPQQIPGKGGPWTVVFLPQAPESESQDRPVFPAEAQRQAGVGQAGAAGAGG</sequence>
<reference evidence="3 4" key="1">
    <citation type="submission" date="2019-11" db="EMBL/GenBank/DDBJ databases">
        <authorList>
            <person name="Yang C."/>
            <person name="Li F."/>
        </authorList>
    </citation>
    <scope>NUCLEOTIDE SEQUENCE [LARGE SCALE GENOMIC DNA]</scope>
    <source>
        <strain evidence="3">KB4526</strain>
        <tissue evidence="3">Muscle</tissue>
    </source>
</reference>
<dbReference type="Pfam" id="PF20846">
    <property type="entry name" value="PNMA_N"/>
    <property type="match status" value="1"/>
</dbReference>
<dbReference type="InterPro" id="IPR048271">
    <property type="entry name" value="PNMA_N"/>
</dbReference>
<name>A0A6G1AR44_CROCR</name>
<dbReference type="PANTHER" id="PTHR23095:SF20">
    <property type="entry name" value="PARANEOPLASTIC ANTIGEN MA6E"/>
    <property type="match status" value="1"/>
</dbReference>
<feature type="region of interest" description="Disordered" evidence="1">
    <location>
        <begin position="96"/>
        <end position="128"/>
    </location>
</feature>
<feature type="domain" description="Paraneoplastic antigen Ma-like N-terminal" evidence="2">
    <location>
        <begin position="2"/>
        <end position="92"/>
    </location>
</feature>
<evidence type="ECO:0000259" key="2">
    <source>
        <dbReference type="Pfam" id="PF20846"/>
    </source>
</evidence>
<evidence type="ECO:0000256" key="1">
    <source>
        <dbReference type="SAM" id="MobiDB-lite"/>
    </source>
</evidence>
<feature type="compositionally biased region" description="Gly residues" evidence="1">
    <location>
        <begin position="119"/>
        <end position="128"/>
    </location>
</feature>
<dbReference type="EMBL" id="VOAJ01003975">
    <property type="protein sequence ID" value="KAF0878299.1"/>
    <property type="molecule type" value="Genomic_DNA"/>
</dbReference>
<accession>A0A6G1AR44</accession>
<evidence type="ECO:0000313" key="3">
    <source>
        <dbReference type="EMBL" id="KAF0878299.1"/>
    </source>
</evidence>